<evidence type="ECO:0000313" key="3">
    <source>
        <dbReference type="Proteomes" id="UP000886893"/>
    </source>
</evidence>
<feature type="domain" description="ThuA-like" evidence="1">
    <location>
        <begin position="29"/>
        <end position="216"/>
    </location>
</feature>
<dbReference type="InterPro" id="IPR029062">
    <property type="entry name" value="Class_I_gatase-like"/>
</dbReference>
<reference evidence="2" key="2">
    <citation type="journal article" date="2021" name="PeerJ">
        <title>Extensive microbial diversity within the chicken gut microbiome revealed by metagenomics and culture.</title>
        <authorList>
            <person name="Gilroy R."/>
            <person name="Ravi A."/>
            <person name="Getino M."/>
            <person name="Pursley I."/>
            <person name="Horton D.L."/>
            <person name="Alikhan N.F."/>
            <person name="Baker D."/>
            <person name="Gharbi K."/>
            <person name="Hall N."/>
            <person name="Watson M."/>
            <person name="Adriaenssens E.M."/>
            <person name="Foster-Nyarko E."/>
            <person name="Jarju S."/>
            <person name="Secka A."/>
            <person name="Antonio M."/>
            <person name="Oren A."/>
            <person name="Chaudhuri R.R."/>
            <person name="La Ragione R."/>
            <person name="Hildebrand F."/>
            <person name="Pallen M.J."/>
        </authorList>
    </citation>
    <scope>NUCLEOTIDE SEQUENCE</scope>
    <source>
        <strain evidence="2">14508</strain>
    </source>
</reference>
<dbReference type="SUPFAM" id="SSF52317">
    <property type="entry name" value="Class I glutamine amidotransferase-like"/>
    <property type="match status" value="1"/>
</dbReference>
<dbReference type="InterPro" id="IPR029010">
    <property type="entry name" value="ThuA-like"/>
</dbReference>
<dbReference type="PIRSF" id="PIRSF030013">
    <property type="entry name" value="ThuA"/>
    <property type="match status" value="1"/>
</dbReference>
<accession>A0A9D1G8S6</accession>
<name>A0A9D1G8S6_9FIRM</name>
<protein>
    <submittedName>
        <fullName evidence="2">ThuA domain-containing protein</fullName>
    </submittedName>
</protein>
<evidence type="ECO:0000313" key="2">
    <source>
        <dbReference type="EMBL" id="HIT17657.1"/>
    </source>
</evidence>
<dbReference type="Gene3D" id="3.40.50.880">
    <property type="match status" value="1"/>
</dbReference>
<proteinExistence type="predicted"/>
<dbReference type="AlphaFoldDB" id="A0A9D1G8S6"/>
<sequence>MNVVIYNEFNDTHQTGKTLKAYPTGIHGVLKDLFEKEGHNVKVYTLKNINEITEDVLKQTDVMVWWGHMNHQDVSDAVADKVAESVLKGMGFIALHSAHLAKPFKRLMGTACNLKWREIDEKERVWVVLPNHPIAKGINEYFEIPHEEMYGEPFGIPTPDELVFIGWFQGGNVFRSGCCYYRGNGKVFYFQPGHETNPTFCIKEVQQVLLNALNWAKPTNKIDDLSCPMVASLEEIKGE</sequence>
<dbReference type="Proteomes" id="UP000886893">
    <property type="component" value="Unassembled WGS sequence"/>
</dbReference>
<gene>
    <name evidence="2" type="ORF">IAD04_04730</name>
</gene>
<dbReference type="Pfam" id="PF06283">
    <property type="entry name" value="ThuA"/>
    <property type="match status" value="1"/>
</dbReference>
<evidence type="ECO:0000259" key="1">
    <source>
        <dbReference type="Pfam" id="PF06283"/>
    </source>
</evidence>
<reference evidence="2" key="1">
    <citation type="submission" date="2020-10" db="EMBL/GenBank/DDBJ databases">
        <authorList>
            <person name="Gilroy R."/>
        </authorList>
    </citation>
    <scope>NUCLEOTIDE SEQUENCE</scope>
    <source>
        <strain evidence="2">14508</strain>
    </source>
</reference>
<dbReference type="EMBL" id="DVKI01000146">
    <property type="protein sequence ID" value="HIT17657.1"/>
    <property type="molecule type" value="Genomic_DNA"/>
</dbReference>
<organism evidence="2 3">
    <name type="scientific">Candidatus Caccosoma faecigallinarum</name>
    <dbReference type="NCBI Taxonomy" id="2840720"/>
    <lineage>
        <taxon>Bacteria</taxon>
        <taxon>Bacillati</taxon>
        <taxon>Bacillota</taxon>
        <taxon>Bacillota incertae sedis</taxon>
        <taxon>Candidatus Caccosoma</taxon>
    </lineage>
</organism>
<dbReference type="InterPro" id="IPR009381">
    <property type="entry name" value="Trehalose_catabolism_ThuA_prok"/>
</dbReference>
<comment type="caution">
    <text evidence="2">The sequence shown here is derived from an EMBL/GenBank/DDBJ whole genome shotgun (WGS) entry which is preliminary data.</text>
</comment>